<evidence type="ECO:0000313" key="2">
    <source>
        <dbReference type="Proteomes" id="UP000185746"/>
    </source>
</evidence>
<gene>
    <name evidence="1" type="ORF">BI350_07560</name>
</gene>
<proteinExistence type="predicted"/>
<organism evidence="1 2">
    <name type="scientific">Sporosarcina ureilytica</name>
    <dbReference type="NCBI Taxonomy" id="298596"/>
    <lineage>
        <taxon>Bacteria</taxon>
        <taxon>Bacillati</taxon>
        <taxon>Bacillota</taxon>
        <taxon>Bacilli</taxon>
        <taxon>Bacillales</taxon>
        <taxon>Caryophanaceae</taxon>
        <taxon>Sporosarcina</taxon>
    </lineage>
</organism>
<dbReference type="RefSeq" id="WP_075527539.1">
    <property type="nucleotide sequence ID" value="NZ_CP017560.1"/>
</dbReference>
<accession>A0A1D8JFF0</accession>
<reference evidence="1 2" key="1">
    <citation type="submission" date="2016-09" db="EMBL/GenBank/DDBJ databases">
        <title>Complete genome sequence of the Lysinibacillus sphaericus LMG 22257, a specie of Bacillus with ureolytic activity that can effectively biodeposit calcium carbonate.</title>
        <authorList>
            <person name="Yan W."/>
        </authorList>
    </citation>
    <scope>NUCLEOTIDE SEQUENCE [LARGE SCALE GENOMIC DNA]</scope>
    <source>
        <strain evidence="1 2">LMG 22257</strain>
    </source>
</reference>
<protein>
    <submittedName>
        <fullName evidence="1">Uncharacterized protein</fullName>
    </submittedName>
</protein>
<keyword evidence="2" id="KW-1185">Reference proteome</keyword>
<dbReference type="KEGG" id="surl:BI350_07560"/>
<dbReference type="Proteomes" id="UP000185746">
    <property type="component" value="Chromosome"/>
</dbReference>
<dbReference type="EMBL" id="CP017560">
    <property type="protein sequence ID" value="AOV07408.1"/>
    <property type="molecule type" value="Genomic_DNA"/>
</dbReference>
<name>A0A1D8JFF0_9BACL</name>
<dbReference type="AlphaFoldDB" id="A0A1D8JFF0"/>
<sequence>MIYKKDANFPYPIISETALGYEDSTFQIRVGFEEDGDVYLFKINRELISSFVNELLQNGQAEYLLVIQSKDTKFLAPLMDIETLKEECIKA</sequence>
<evidence type="ECO:0000313" key="1">
    <source>
        <dbReference type="EMBL" id="AOV07408.1"/>
    </source>
</evidence>